<dbReference type="Proteomes" id="UP001310890">
    <property type="component" value="Unassembled WGS sequence"/>
</dbReference>
<organism evidence="1 2">
    <name type="scientific">Meristemomyces frigidus</name>
    <dbReference type="NCBI Taxonomy" id="1508187"/>
    <lineage>
        <taxon>Eukaryota</taxon>
        <taxon>Fungi</taxon>
        <taxon>Dikarya</taxon>
        <taxon>Ascomycota</taxon>
        <taxon>Pezizomycotina</taxon>
        <taxon>Dothideomycetes</taxon>
        <taxon>Dothideomycetidae</taxon>
        <taxon>Mycosphaerellales</taxon>
        <taxon>Teratosphaeriaceae</taxon>
        <taxon>Meristemomyces</taxon>
    </lineage>
</organism>
<protein>
    <submittedName>
        <fullName evidence="1">Uncharacterized protein</fullName>
    </submittedName>
</protein>
<name>A0AAN7TDE2_9PEZI</name>
<gene>
    <name evidence="1" type="ORF">LTR62_004837</name>
</gene>
<proteinExistence type="predicted"/>
<sequence>MVRVGSEATPAEIQVFWRQDTQSPASDNLRLMTIDKVRLRTYSQAAAKALDADPTAKEVVFAGCSKKALEILLQKIINKPPAADLNIRVQRYPLVQAVAIW</sequence>
<comment type="caution">
    <text evidence="1">The sequence shown here is derived from an EMBL/GenBank/DDBJ whole genome shotgun (WGS) entry which is preliminary data.</text>
</comment>
<reference evidence="1" key="1">
    <citation type="submission" date="2023-08" db="EMBL/GenBank/DDBJ databases">
        <title>Black Yeasts Isolated from many extreme environments.</title>
        <authorList>
            <person name="Coleine C."/>
            <person name="Stajich J.E."/>
            <person name="Selbmann L."/>
        </authorList>
    </citation>
    <scope>NUCLEOTIDE SEQUENCE</scope>
    <source>
        <strain evidence="1">CCFEE 5401</strain>
    </source>
</reference>
<evidence type="ECO:0000313" key="2">
    <source>
        <dbReference type="Proteomes" id="UP001310890"/>
    </source>
</evidence>
<accession>A0AAN7TDE2</accession>
<dbReference type="AlphaFoldDB" id="A0AAN7TDE2"/>
<evidence type="ECO:0000313" key="1">
    <source>
        <dbReference type="EMBL" id="KAK5111541.1"/>
    </source>
</evidence>
<dbReference type="EMBL" id="JAVRRL010000038">
    <property type="protein sequence ID" value="KAK5111541.1"/>
    <property type="molecule type" value="Genomic_DNA"/>
</dbReference>